<dbReference type="SUPFAM" id="SSF56219">
    <property type="entry name" value="DNase I-like"/>
    <property type="match status" value="1"/>
</dbReference>
<accession>A0A0C9QD64</accession>
<evidence type="ECO:0000259" key="1">
    <source>
        <dbReference type="Pfam" id="PF14529"/>
    </source>
</evidence>
<dbReference type="InterPro" id="IPR005135">
    <property type="entry name" value="Endo/exonuclease/phosphatase"/>
</dbReference>
<feature type="non-terminal residue" evidence="2">
    <location>
        <position position="399"/>
    </location>
</feature>
<evidence type="ECO:0000313" key="2">
    <source>
        <dbReference type="EMBL" id="JAG82085.1"/>
    </source>
</evidence>
<dbReference type="InterPro" id="IPR036691">
    <property type="entry name" value="Endo/exonu/phosph_ase_sf"/>
</dbReference>
<dbReference type="AlphaFoldDB" id="A0A0C9QD64"/>
<dbReference type="PANTHER" id="PTHR33273:SF2">
    <property type="entry name" value="ENDONUCLEASE_EXONUCLEASE_PHOSPHATASE DOMAIN-CONTAINING PROTEIN"/>
    <property type="match status" value="1"/>
</dbReference>
<protein>
    <submittedName>
        <fullName evidence="2">PO11 protein</fullName>
    </submittedName>
</protein>
<sequence>MTSGHARRGADNKVGAVIAPTLVQCSQINLQHCKAATALLSRSQVVEQTDICLIQEPWVTGGMARGFDLRGNELFFAQVEPGPRTCISIKRVCNARRMVNFCHRDLVAVTVGLRGEGGYEDIVFCSAYFPFDSALPPPTGELRKLVRYCKSNGLPLIVGCDANAQNVVWGSENNNARGISLLEYLADVDQEILNRGSSSTVVTSRCQCVIDITLCDRRLAKRCVDWRVDREDTLSDHRRIKFSIEGRVGKLQGSARRNPRTTDWTSFKEELEAKLGERRLRPSNVRRLEDEVDTIHDALIRAFHKACPIKASRQGKKVAWWSRELNRLRVLSRRLWNHAYRTKSHEDWTQYRNAQREYKRLIKKSKETAWKEFCDDLEALPQVARLRRVFSGGPTQGLG</sequence>
<reference evidence="2" key="1">
    <citation type="submission" date="2015-01" db="EMBL/GenBank/DDBJ databases">
        <title>Transcriptome Assembly of Fopius arisanus.</title>
        <authorList>
            <person name="Geib S."/>
        </authorList>
    </citation>
    <scope>NUCLEOTIDE SEQUENCE</scope>
</reference>
<gene>
    <name evidence="2" type="primary">PO11</name>
    <name evidence="2" type="ORF">g.51861</name>
</gene>
<dbReference type="CDD" id="cd09077">
    <property type="entry name" value="R1-I-EN"/>
    <property type="match status" value="1"/>
</dbReference>
<dbReference type="GO" id="GO:0003824">
    <property type="term" value="F:catalytic activity"/>
    <property type="evidence" value="ECO:0007669"/>
    <property type="project" value="InterPro"/>
</dbReference>
<dbReference type="Pfam" id="PF14529">
    <property type="entry name" value="Exo_endo_phos_2"/>
    <property type="match status" value="1"/>
</dbReference>
<organism evidence="2">
    <name type="scientific">Fopius arisanus</name>
    <dbReference type="NCBI Taxonomy" id="64838"/>
    <lineage>
        <taxon>Eukaryota</taxon>
        <taxon>Metazoa</taxon>
        <taxon>Ecdysozoa</taxon>
        <taxon>Arthropoda</taxon>
        <taxon>Hexapoda</taxon>
        <taxon>Insecta</taxon>
        <taxon>Pterygota</taxon>
        <taxon>Neoptera</taxon>
        <taxon>Endopterygota</taxon>
        <taxon>Hymenoptera</taxon>
        <taxon>Apocrita</taxon>
        <taxon>Ichneumonoidea</taxon>
        <taxon>Braconidae</taxon>
        <taxon>Opiinae</taxon>
        <taxon>Fopius</taxon>
    </lineage>
</organism>
<proteinExistence type="predicted"/>
<name>A0A0C9QD64_9HYME</name>
<feature type="domain" description="Endonuclease/exonuclease/phosphatase" evidence="1">
    <location>
        <begin position="122"/>
        <end position="240"/>
    </location>
</feature>
<dbReference type="PANTHER" id="PTHR33273">
    <property type="entry name" value="DOMAIN-CONTAINING PROTEIN, PUTATIVE-RELATED"/>
    <property type="match status" value="1"/>
</dbReference>
<dbReference type="EMBL" id="GBYB01012318">
    <property type="protein sequence ID" value="JAG82085.1"/>
    <property type="molecule type" value="Transcribed_RNA"/>
</dbReference>
<dbReference type="Gene3D" id="3.60.10.10">
    <property type="entry name" value="Endonuclease/exonuclease/phosphatase"/>
    <property type="match status" value="1"/>
</dbReference>